<dbReference type="RefSeq" id="WP_189407910.1">
    <property type="nucleotide sequence ID" value="NZ_BMXP01000010.1"/>
</dbReference>
<reference evidence="8" key="2">
    <citation type="submission" date="2020-09" db="EMBL/GenBank/DDBJ databases">
        <authorList>
            <person name="Sun Q."/>
            <person name="Kim S."/>
        </authorList>
    </citation>
    <scope>NUCLEOTIDE SEQUENCE</scope>
    <source>
        <strain evidence="8">KCTC 22164</strain>
    </source>
</reference>
<dbReference type="GO" id="GO:0016020">
    <property type="term" value="C:membrane"/>
    <property type="evidence" value="ECO:0007669"/>
    <property type="project" value="UniProtKB-SubCell"/>
</dbReference>
<comment type="subcellular location">
    <subcellularLocation>
        <location evidence="1">Membrane</location>
        <topology evidence="1">Multi-pass membrane protein</topology>
    </subcellularLocation>
</comment>
<feature type="domain" description="Major facilitator superfamily (MFS) profile" evidence="7">
    <location>
        <begin position="10"/>
        <end position="217"/>
    </location>
</feature>
<dbReference type="AlphaFoldDB" id="A0A918N1H5"/>
<feature type="transmembrane region" description="Helical" evidence="6">
    <location>
        <begin position="76"/>
        <end position="95"/>
    </location>
</feature>
<dbReference type="InterPro" id="IPR020846">
    <property type="entry name" value="MFS_dom"/>
</dbReference>
<feature type="transmembrane region" description="Helical" evidence="6">
    <location>
        <begin position="162"/>
        <end position="185"/>
    </location>
</feature>
<evidence type="ECO:0000313" key="9">
    <source>
        <dbReference type="Proteomes" id="UP000631300"/>
    </source>
</evidence>
<feature type="transmembrane region" description="Helical" evidence="6">
    <location>
        <begin position="101"/>
        <end position="123"/>
    </location>
</feature>
<organism evidence="8 9">
    <name type="scientific">Alteromonas halophila</name>
    <dbReference type="NCBI Taxonomy" id="516698"/>
    <lineage>
        <taxon>Bacteria</taxon>
        <taxon>Pseudomonadati</taxon>
        <taxon>Pseudomonadota</taxon>
        <taxon>Gammaproteobacteria</taxon>
        <taxon>Alteromonadales</taxon>
        <taxon>Alteromonadaceae</taxon>
        <taxon>Alteromonas/Salinimonas group</taxon>
        <taxon>Alteromonas</taxon>
    </lineage>
</organism>
<keyword evidence="4 6" id="KW-1133">Transmembrane helix</keyword>
<dbReference type="PANTHER" id="PTHR42718">
    <property type="entry name" value="MAJOR FACILITATOR SUPERFAMILY MULTIDRUG TRANSPORTER MFSC"/>
    <property type="match status" value="1"/>
</dbReference>
<name>A0A918N1H5_9ALTE</name>
<dbReference type="InterPro" id="IPR011701">
    <property type="entry name" value="MFS"/>
</dbReference>
<dbReference type="InterPro" id="IPR036259">
    <property type="entry name" value="MFS_trans_sf"/>
</dbReference>
<dbReference type="Pfam" id="PF07690">
    <property type="entry name" value="MFS_1"/>
    <property type="match status" value="1"/>
</dbReference>
<comment type="caution">
    <text evidence="8">The sequence shown here is derived from an EMBL/GenBank/DDBJ whole genome shotgun (WGS) entry which is preliminary data.</text>
</comment>
<dbReference type="EMBL" id="BMXP01000010">
    <property type="protein sequence ID" value="GGW93799.1"/>
    <property type="molecule type" value="Genomic_DNA"/>
</dbReference>
<feature type="transmembrane region" description="Helical" evidence="6">
    <location>
        <begin position="135"/>
        <end position="156"/>
    </location>
</feature>
<reference evidence="8" key="1">
    <citation type="journal article" date="2014" name="Int. J. Syst. Evol. Microbiol.">
        <title>Complete genome sequence of Corynebacterium casei LMG S-19264T (=DSM 44701T), isolated from a smear-ripened cheese.</title>
        <authorList>
            <consortium name="US DOE Joint Genome Institute (JGI-PGF)"/>
            <person name="Walter F."/>
            <person name="Albersmeier A."/>
            <person name="Kalinowski J."/>
            <person name="Ruckert C."/>
        </authorList>
    </citation>
    <scope>NUCLEOTIDE SEQUENCE</scope>
    <source>
        <strain evidence="8">KCTC 22164</strain>
    </source>
</reference>
<evidence type="ECO:0000256" key="5">
    <source>
        <dbReference type="ARBA" id="ARBA00023136"/>
    </source>
</evidence>
<dbReference type="Proteomes" id="UP000631300">
    <property type="component" value="Unassembled WGS sequence"/>
</dbReference>
<dbReference type="PANTHER" id="PTHR42718:SF9">
    <property type="entry name" value="MAJOR FACILITATOR SUPERFAMILY MULTIDRUG TRANSPORTER MFSC"/>
    <property type="match status" value="1"/>
</dbReference>
<evidence type="ECO:0000313" key="8">
    <source>
        <dbReference type="EMBL" id="GGW93799.1"/>
    </source>
</evidence>
<evidence type="ECO:0000256" key="1">
    <source>
        <dbReference type="ARBA" id="ARBA00004141"/>
    </source>
</evidence>
<keyword evidence="2" id="KW-0813">Transport</keyword>
<dbReference type="PROSITE" id="PS50850">
    <property type="entry name" value="MFS"/>
    <property type="match status" value="1"/>
</dbReference>
<gene>
    <name evidence="8" type="ORF">GCM10007391_30120</name>
</gene>
<keyword evidence="9" id="KW-1185">Reference proteome</keyword>
<dbReference type="SUPFAM" id="SSF103473">
    <property type="entry name" value="MFS general substrate transporter"/>
    <property type="match status" value="1"/>
</dbReference>
<evidence type="ECO:0000256" key="6">
    <source>
        <dbReference type="SAM" id="Phobius"/>
    </source>
</evidence>
<evidence type="ECO:0000259" key="7">
    <source>
        <dbReference type="PROSITE" id="PS50850"/>
    </source>
</evidence>
<evidence type="ECO:0000256" key="4">
    <source>
        <dbReference type="ARBA" id="ARBA00022989"/>
    </source>
</evidence>
<sequence>MATDSPRWYEFIVSTLALLLSFAASAAPIPLYDLYHRTYNITYNELALTSVFYFVGAVSALLFLGRLSNHTGRKKLTLLVFLLCAFATFLFTQVHSALPLIVGRLLLGIACGLASSGITAYIVDTAPVKPAWLSATTVSITPLVGLTLGALSSGLFAEQAPYPFILCYIVIIFALAGCAALLFFAKESVTPEPGFRTSLRPRFDLPPKNKPFIRLRQ</sequence>
<proteinExistence type="predicted"/>
<keyword evidence="3 6" id="KW-0812">Transmembrane</keyword>
<evidence type="ECO:0000256" key="3">
    <source>
        <dbReference type="ARBA" id="ARBA00022692"/>
    </source>
</evidence>
<dbReference type="Gene3D" id="1.20.1250.20">
    <property type="entry name" value="MFS general substrate transporter like domains"/>
    <property type="match status" value="1"/>
</dbReference>
<protein>
    <recommendedName>
        <fullName evidence="7">Major facilitator superfamily (MFS) profile domain-containing protein</fullName>
    </recommendedName>
</protein>
<keyword evidence="5 6" id="KW-0472">Membrane</keyword>
<dbReference type="GO" id="GO:0022857">
    <property type="term" value="F:transmembrane transporter activity"/>
    <property type="evidence" value="ECO:0007669"/>
    <property type="project" value="InterPro"/>
</dbReference>
<feature type="transmembrane region" description="Helical" evidence="6">
    <location>
        <begin position="46"/>
        <end position="64"/>
    </location>
</feature>
<evidence type="ECO:0000256" key="2">
    <source>
        <dbReference type="ARBA" id="ARBA00022448"/>
    </source>
</evidence>
<accession>A0A918N1H5</accession>